<dbReference type="GO" id="GO:0046983">
    <property type="term" value="F:protein dimerization activity"/>
    <property type="evidence" value="ECO:0007669"/>
    <property type="project" value="InterPro"/>
</dbReference>
<evidence type="ECO:0000313" key="4">
    <source>
        <dbReference type="EMBL" id="KAK1434797.1"/>
    </source>
</evidence>
<organism evidence="4 5">
    <name type="scientific">Tagetes erecta</name>
    <name type="common">African marigold</name>
    <dbReference type="NCBI Taxonomy" id="13708"/>
    <lineage>
        <taxon>Eukaryota</taxon>
        <taxon>Viridiplantae</taxon>
        <taxon>Streptophyta</taxon>
        <taxon>Embryophyta</taxon>
        <taxon>Tracheophyta</taxon>
        <taxon>Spermatophyta</taxon>
        <taxon>Magnoliopsida</taxon>
        <taxon>eudicotyledons</taxon>
        <taxon>Gunneridae</taxon>
        <taxon>Pentapetalae</taxon>
        <taxon>asterids</taxon>
        <taxon>campanulids</taxon>
        <taxon>Asterales</taxon>
        <taxon>Asteraceae</taxon>
        <taxon>Asteroideae</taxon>
        <taxon>Heliantheae alliance</taxon>
        <taxon>Tageteae</taxon>
        <taxon>Tagetes</taxon>
    </lineage>
</organism>
<evidence type="ECO:0000259" key="2">
    <source>
        <dbReference type="Pfam" id="PF05699"/>
    </source>
</evidence>
<gene>
    <name evidence="3" type="ORF">QVD17_00547</name>
    <name evidence="4" type="ORF">QVD17_00551</name>
</gene>
<proteinExistence type="predicted"/>
<evidence type="ECO:0000313" key="5">
    <source>
        <dbReference type="Proteomes" id="UP001229421"/>
    </source>
</evidence>
<dbReference type="EMBL" id="JAUHHV010000001">
    <property type="protein sequence ID" value="KAK1434797.1"/>
    <property type="molecule type" value="Genomic_DNA"/>
</dbReference>
<feature type="domain" description="HAT C-terminal dimerisation" evidence="2">
    <location>
        <begin position="112"/>
        <end position="191"/>
    </location>
</feature>
<dbReference type="Proteomes" id="UP001229421">
    <property type="component" value="Unassembled WGS sequence"/>
</dbReference>
<dbReference type="AlphaFoldDB" id="A0AAD8L4S2"/>
<feature type="compositionally biased region" description="Acidic residues" evidence="1">
    <location>
        <begin position="11"/>
        <end position="22"/>
    </location>
</feature>
<feature type="compositionally biased region" description="Basic and acidic residues" evidence="1">
    <location>
        <begin position="1"/>
        <end position="10"/>
    </location>
</feature>
<evidence type="ECO:0000256" key="1">
    <source>
        <dbReference type="SAM" id="MobiDB-lite"/>
    </source>
</evidence>
<dbReference type="InterPro" id="IPR008906">
    <property type="entry name" value="HATC_C_dom"/>
</dbReference>
<protein>
    <recommendedName>
        <fullName evidence="2">HAT C-terminal dimerisation domain-containing protein</fullName>
    </recommendedName>
</protein>
<dbReference type="EMBL" id="JAUHHV010000001">
    <property type="protein sequence ID" value="KAK1434793.1"/>
    <property type="molecule type" value="Genomic_DNA"/>
</dbReference>
<feature type="region of interest" description="Disordered" evidence="1">
    <location>
        <begin position="1"/>
        <end position="45"/>
    </location>
</feature>
<sequence length="226" mass="25541">MNTTDMKDDVIIDVESDGEMESNDPKDESQSVQSSSPQGKKRKRLTSDVWKSFTILKQEPNQPLFCNSTSNGASNGMSSYDEDESNITSIFKEFDLYDNVASLSSKQKCQLLEYLDEPRIRTTSFHILDYWKAQQYRYPDVARLAMDILCVPVSTVASESAFSLGGRILDQYRNSTLPSTVEALICTRDWLYAGKGSLYVDFEAPENVMSLNIEKDDMKEGKSNEV</sequence>
<dbReference type="InterPro" id="IPR012337">
    <property type="entry name" value="RNaseH-like_sf"/>
</dbReference>
<accession>A0AAD8L4S2</accession>
<dbReference type="SUPFAM" id="SSF53098">
    <property type="entry name" value="Ribonuclease H-like"/>
    <property type="match status" value="1"/>
</dbReference>
<dbReference type="PANTHER" id="PTHR23272:SF192">
    <property type="entry name" value="ZINC FINGER BED DOMAIN-CONTAINING PROTEIN DAYSLEEPER-LIKE"/>
    <property type="match status" value="1"/>
</dbReference>
<dbReference type="PANTHER" id="PTHR23272">
    <property type="entry name" value="BED FINGER-RELATED"/>
    <property type="match status" value="1"/>
</dbReference>
<keyword evidence="5" id="KW-1185">Reference proteome</keyword>
<evidence type="ECO:0000313" key="3">
    <source>
        <dbReference type="EMBL" id="KAK1434793.1"/>
    </source>
</evidence>
<reference evidence="4" key="1">
    <citation type="journal article" date="2023" name="bioRxiv">
        <title>Improved chromosome-level genome assembly for marigold (Tagetes erecta).</title>
        <authorList>
            <person name="Jiang F."/>
            <person name="Yuan L."/>
            <person name="Wang S."/>
            <person name="Wang H."/>
            <person name="Xu D."/>
            <person name="Wang A."/>
            <person name="Fan W."/>
        </authorList>
    </citation>
    <scope>NUCLEOTIDE SEQUENCE</scope>
    <source>
        <strain evidence="4">WSJ</strain>
        <tissue evidence="4">Leaf</tissue>
    </source>
</reference>
<dbReference type="Pfam" id="PF05699">
    <property type="entry name" value="Dimer_Tnp_hAT"/>
    <property type="match status" value="1"/>
</dbReference>
<name>A0AAD8L4S2_TARER</name>
<comment type="caution">
    <text evidence="4">The sequence shown here is derived from an EMBL/GenBank/DDBJ whole genome shotgun (WGS) entry which is preliminary data.</text>
</comment>